<reference evidence="5" key="1">
    <citation type="submission" date="2021-04" db="EMBL/GenBank/DDBJ databases">
        <authorList>
            <consortium name="Molecular Ecology Group"/>
        </authorList>
    </citation>
    <scope>NUCLEOTIDE SEQUENCE</scope>
</reference>
<evidence type="ECO:0000256" key="2">
    <source>
        <dbReference type="ARBA" id="ARBA00022980"/>
    </source>
</evidence>
<comment type="caution">
    <text evidence="5">The sequence shown here is derived from an EMBL/GenBank/DDBJ whole genome shotgun (WGS) entry which is preliminary data.</text>
</comment>
<dbReference type="GO" id="GO:1990904">
    <property type="term" value="C:ribonucleoprotein complex"/>
    <property type="evidence" value="ECO:0007669"/>
    <property type="project" value="UniProtKB-KW"/>
</dbReference>
<dbReference type="EMBL" id="CAJHNH020001182">
    <property type="protein sequence ID" value="CAG5121889.1"/>
    <property type="molecule type" value="Genomic_DNA"/>
</dbReference>
<dbReference type="InterPro" id="IPR036823">
    <property type="entry name" value="Ribosomal_uS7_dom_sf"/>
</dbReference>
<dbReference type="GO" id="GO:0005840">
    <property type="term" value="C:ribosome"/>
    <property type="evidence" value="ECO:0007669"/>
    <property type="project" value="UniProtKB-KW"/>
</dbReference>
<sequence>FQQTARMSQYNKNYMDPVLEKAKLVEGLEENDLRKHRPIKAPNTDCSISPLFYDAEIQKFTNMIMQGGNKERVREIMRRLFENLKHTQVAKYNRANSDEERQGIECNPIAVFHQAVDNCKPLLLSKRTVKGGIAYRVPVCAKPIEQRFNAMKWIIESCRDRTRRIPMEDKLTMEIMDAYKYQGKAIRKKQETHKICESNRAYAHLR</sequence>
<evidence type="ECO:0000313" key="5">
    <source>
        <dbReference type="EMBL" id="CAG5121889.1"/>
    </source>
</evidence>
<dbReference type="InterPro" id="IPR023798">
    <property type="entry name" value="Ribosomal_uS7_dom"/>
</dbReference>
<name>A0A8S3YYT9_9EUPU</name>
<dbReference type="Proteomes" id="UP000678393">
    <property type="component" value="Unassembled WGS sequence"/>
</dbReference>
<evidence type="ECO:0000256" key="3">
    <source>
        <dbReference type="ARBA" id="ARBA00023274"/>
    </source>
</evidence>
<dbReference type="GO" id="GO:0006412">
    <property type="term" value="P:translation"/>
    <property type="evidence" value="ECO:0007669"/>
    <property type="project" value="InterPro"/>
</dbReference>
<keyword evidence="6" id="KW-1185">Reference proteome</keyword>
<protein>
    <recommendedName>
        <fullName evidence="4">Small ribosomal subunit protein uS7 domain-containing protein</fullName>
    </recommendedName>
</protein>
<dbReference type="InterPro" id="IPR000235">
    <property type="entry name" value="Ribosomal_uS7"/>
</dbReference>
<dbReference type="SUPFAM" id="SSF47973">
    <property type="entry name" value="Ribosomal protein S7"/>
    <property type="match status" value="1"/>
</dbReference>
<dbReference type="Pfam" id="PF00177">
    <property type="entry name" value="Ribosomal_S7"/>
    <property type="match status" value="1"/>
</dbReference>
<comment type="similarity">
    <text evidence="1">Belongs to the universal ribosomal protein uS7 family.</text>
</comment>
<keyword evidence="2" id="KW-0689">Ribosomal protein</keyword>
<dbReference type="OrthoDB" id="9972728at2759"/>
<evidence type="ECO:0000259" key="4">
    <source>
        <dbReference type="Pfam" id="PF00177"/>
    </source>
</evidence>
<dbReference type="AlphaFoldDB" id="A0A8S3YYT9"/>
<dbReference type="PIRSF" id="PIRSF002122">
    <property type="entry name" value="RPS7p_RPS7a_RPS5e_RPS7o"/>
    <property type="match status" value="1"/>
</dbReference>
<evidence type="ECO:0000256" key="1">
    <source>
        <dbReference type="ARBA" id="ARBA00007151"/>
    </source>
</evidence>
<gene>
    <name evidence="5" type="ORF">CUNI_LOCUS7447</name>
</gene>
<dbReference type="CDD" id="cd14870">
    <property type="entry name" value="uS7_Mitochondria_Mammalian"/>
    <property type="match status" value="1"/>
</dbReference>
<accession>A0A8S3YYT9</accession>
<dbReference type="PANTHER" id="PTHR11205">
    <property type="entry name" value="RIBOSOMAL PROTEIN S7"/>
    <property type="match status" value="1"/>
</dbReference>
<feature type="non-terminal residue" evidence="5">
    <location>
        <position position="206"/>
    </location>
</feature>
<proteinExistence type="inferred from homology"/>
<keyword evidence="3" id="KW-0687">Ribonucleoprotein</keyword>
<feature type="domain" description="Small ribosomal subunit protein uS7" evidence="4">
    <location>
        <begin position="42"/>
        <end position="200"/>
    </location>
</feature>
<organism evidence="5 6">
    <name type="scientific">Candidula unifasciata</name>
    <dbReference type="NCBI Taxonomy" id="100452"/>
    <lineage>
        <taxon>Eukaryota</taxon>
        <taxon>Metazoa</taxon>
        <taxon>Spiralia</taxon>
        <taxon>Lophotrochozoa</taxon>
        <taxon>Mollusca</taxon>
        <taxon>Gastropoda</taxon>
        <taxon>Heterobranchia</taxon>
        <taxon>Euthyneura</taxon>
        <taxon>Panpulmonata</taxon>
        <taxon>Eupulmonata</taxon>
        <taxon>Stylommatophora</taxon>
        <taxon>Helicina</taxon>
        <taxon>Helicoidea</taxon>
        <taxon>Geomitridae</taxon>
        <taxon>Candidula</taxon>
    </lineage>
</organism>
<dbReference type="Gene3D" id="1.10.455.10">
    <property type="entry name" value="Ribosomal protein S7 domain"/>
    <property type="match status" value="1"/>
</dbReference>
<evidence type="ECO:0000313" key="6">
    <source>
        <dbReference type="Proteomes" id="UP000678393"/>
    </source>
</evidence>